<keyword evidence="2" id="KW-1185">Reference proteome</keyword>
<feature type="domain" description="DNA2/NAM7 helicase-like C-terminal" evidence="1">
    <location>
        <begin position="69"/>
        <end position="127"/>
    </location>
</feature>
<evidence type="ECO:0000313" key="2">
    <source>
        <dbReference type="Proteomes" id="UP000887563"/>
    </source>
</evidence>
<evidence type="ECO:0000259" key="1">
    <source>
        <dbReference type="Pfam" id="PF13087"/>
    </source>
</evidence>
<accession>A0A914M541</accession>
<proteinExistence type="predicted"/>
<dbReference type="Proteomes" id="UP000887563">
    <property type="component" value="Unplaced"/>
</dbReference>
<dbReference type="InterPro" id="IPR027417">
    <property type="entry name" value="P-loop_NTPase"/>
</dbReference>
<organism evidence="2 3">
    <name type="scientific">Meloidogyne incognita</name>
    <name type="common">Southern root-knot nematode worm</name>
    <name type="synonym">Oxyuris incognita</name>
    <dbReference type="NCBI Taxonomy" id="6306"/>
    <lineage>
        <taxon>Eukaryota</taxon>
        <taxon>Metazoa</taxon>
        <taxon>Ecdysozoa</taxon>
        <taxon>Nematoda</taxon>
        <taxon>Chromadorea</taxon>
        <taxon>Rhabditida</taxon>
        <taxon>Tylenchina</taxon>
        <taxon>Tylenchomorpha</taxon>
        <taxon>Tylenchoidea</taxon>
        <taxon>Meloidogynidae</taxon>
        <taxon>Meloidogyninae</taxon>
        <taxon>Meloidogyne</taxon>
        <taxon>Meloidogyne incognita group</taxon>
    </lineage>
</organism>
<dbReference type="Gene3D" id="3.40.50.300">
    <property type="entry name" value="P-loop containing nucleotide triphosphate hydrolases"/>
    <property type="match status" value="1"/>
</dbReference>
<evidence type="ECO:0000313" key="3">
    <source>
        <dbReference type="WBParaSite" id="Minc3s01172g21391"/>
    </source>
</evidence>
<dbReference type="WBParaSite" id="Minc3s01172g21391">
    <property type="protein sequence ID" value="Minc3s01172g21391"/>
    <property type="gene ID" value="Minc3s01172g21391"/>
</dbReference>
<reference evidence="3" key="1">
    <citation type="submission" date="2022-11" db="UniProtKB">
        <authorList>
            <consortium name="WormBaseParasite"/>
        </authorList>
    </citation>
    <scope>IDENTIFICATION</scope>
</reference>
<protein>
    <submittedName>
        <fullName evidence="3">DNA2/NAM7 helicase-like C-terminal domain-containing protein</fullName>
    </submittedName>
</protein>
<name>A0A914M541_MELIC</name>
<dbReference type="InterPro" id="IPR041679">
    <property type="entry name" value="DNA2/NAM7-like_C"/>
</dbReference>
<sequence>MDRHTGQTPINLPCKNMPLVLIHQTNPMVQDPTSFSASDPEQTPIVVDLLVVLRTRFTEVGVALAEREISDVIVSTADGCQGHEADLAIVVTTKAGLTTVDGSGSFWNDERRVNVALSRGKFGMIVIWRCFLKKPLEKTLAVTPDNIEVMADPEAEYENGVLVGPNGTVRASNFYDE</sequence>
<dbReference type="AlphaFoldDB" id="A0A914M541"/>
<dbReference type="Pfam" id="PF13087">
    <property type="entry name" value="AAA_12"/>
    <property type="match status" value="1"/>
</dbReference>